<dbReference type="SUPFAM" id="SSF57414">
    <property type="entry name" value="Hairpin loop containing domain-like"/>
    <property type="match status" value="1"/>
</dbReference>
<evidence type="ECO:0000256" key="1">
    <source>
        <dbReference type="ARBA" id="ARBA00022737"/>
    </source>
</evidence>
<dbReference type="Gene3D" id="3.50.4.10">
    <property type="entry name" value="Hepatocyte Growth Factor"/>
    <property type="match status" value="1"/>
</dbReference>
<organism evidence="5 6">
    <name type="scientific">Hondaea fermentalgiana</name>
    <dbReference type="NCBI Taxonomy" id="2315210"/>
    <lineage>
        <taxon>Eukaryota</taxon>
        <taxon>Sar</taxon>
        <taxon>Stramenopiles</taxon>
        <taxon>Bigyra</taxon>
        <taxon>Labyrinthulomycetes</taxon>
        <taxon>Thraustochytrida</taxon>
        <taxon>Thraustochytriidae</taxon>
        <taxon>Hondaea</taxon>
    </lineage>
</organism>
<dbReference type="PROSITE" id="PS50948">
    <property type="entry name" value="PAN"/>
    <property type="match status" value="1"/>
</dbReference>
<accession>A0A2R5GZ90</accession>
<name>A0A2R5GZ90_9STRA</name>
<dbReference type="InterPro" id="IPR003609">
    <property type="entry name" value="Pan_app"/>
</dbReference>
<proteinExistence type="predicted"/>
<dbReference type="SMART" id="SM00223">
    <property type="entry name" value="APPLE"/>
    <property type="match status" value="1"/>
</dbReference>
<dbReference type="GO" id="GO:0005576">
    <property type="term" value="C:extracellular region"/>
    <property type="evidence" value="ECO:0007669"/>
    <property type="project" value="InterPro"/>
</dbReference>
<dbReference type="EMBL" id="BEYU01000338">
    <property type="protein sequence ID" value="GBG35138.1"/>
    <property type="molecule type" value="Genomic_DNA"/>
</dbReference>
<keyword evidence="1" id="KW-0677">Repeat</keyword>
<dbReference type="GO" id="GO:0006508">
    <property type="term" value="P:proteolysis"/>
    <property type="evidence" value="ECO:0007669"/>
    <property type="project" value="InterPro"/>
</dbReference>
<dbReference type="Pfam" id="PF14295">
    <property type="entry name" value="PAN_4"/>
    <property type="match status" value="1"/>
</dbReference>
<reference evidence="5 6" key="1">
    <citation type="submission" date="2017-12" db="EMBL/GenBank/DDBJ databases">
        <title>Sequencing, de novo assembly and annotation of complete genome of a new Thraustochytrid species, strain FCC1311.</title>
        <authorList>
            <person name="Sedici K."/>
            <person name="Godart F."/>
            <person name="Aiese Cigliano R."/>
            <person name="Sanseverino W."/>
            <person name="Barakat M."/>
            <person name="Ortet P."/>
            <person name="Marechal E."/>
            <person name="Cagnac O."/>
            <person name="Amato A."/>
        </authorList>
    </citation>
    <scope>NUCLEOTIDE SEQUENCE [LARGE SCALE GENOMIC DNA]</scope>
</reference>
<dbReference type="InterPro" id="IPR000177">
    <property type="entry name" value="Apple"/>
</dbReference>
<keyword evidence="6" id="KW-1185">Reference proteome</keyword>
<feature type="domain" description="Apple" evidence="4">
    <location>
        <begin position="54"/>
        <end position="127"/>
    </location>
</feature>
<dbReference type="Proteomes" id="UP000241890">
    <property type="component" value="Unassembled WGS sequence"/>
</dbReference>
<evidence type="ECO:0000313" key="6">
    <source>
        <dbReference type="Proteomes" id="UP000241890"/>
    </source>
</evidence>
<gene>
    <name evidence="5" type="ORF">FCC1311_113612</name>
</gene>
<dbReference type="AlphaFoldDB" id="A0A2R5GZ90"/>
<sequence length="242" mass="26215">MQRCSMSSTAPKEGSYTSPNTTTTRVTGSLYCENDFEEEDLARKIANIYETPGCMVKDIDWNGHDIGSKHAADTPHDCRRLCQENANCVVFVYRGTDKVCWLKTAKAVTNEKQVGSEQMYVAGLKDCHTCLPGYYITNSDPEDGLDSCEICPTKYHHCADGEVTPVEDMPDHAYSTDIYSGLKNCHTCLPGFYPTKLNRYGEADSCYVDGIGPPASGGSQGLPTGPGVSAAIVVTVLSALVV</sequence>
<feature type="region of interest" description="Disordered" evidence="3">
    <location>
        <begin position="1"/>
        <end position="22"/>
    </location>
</feature>
<evidence type="ECO:0000259" key="4">
    <source>
        <dbReference type="PROSITE" id="PS50948"/>
    </source>
</evidence>
<dbReference type="InParanoid" id="A0A2R5GZ90"/>
<evidence type="ECO:0000256" key="3">
    <source>
        <dbReference type="SAM" id="MobiDB-lite"/>
    </source>
</evidence>
<evidence type="ECO:0000256" key="2">
    <source>
        <dbReference type="ARBA" id="ARBA00023157"/>
    </source>
</evidence>
<comment type="caution">
    <text evidence="5">The sequence shown here is derived from an EMBL/GenBank/DDBJ whole genome shotgun (WGS) entry which is preliminary data.</text>
</comment>
<evidence type="ECO:0000313" key="5">
    <source>
        <dbReference type="EMBL" id="GBG35138.1"/>
    </source>
</evidence>
<protein>
    <recommendedName>
        <fullName evidence="4">Apple domain-containing protein</fullName>
    </recommendedName>
</protein>
<keyword evidence="2" id="KW-1015">Disulfide bond</keyword>